<dbReference type="HOGENOM" id="CLU_1620136_0_0_1"/>
<protein>
    <submittedName>
        <fullName evidence="1">Uncharacterized protein</fullName>
    </submittedName>
</protein>
<evidence type="ECO:0000313" key="2">
    <source>
        <dbReference type="Proteomes" id="UP000054279"/>
    </source>
</evidence>
<evidence type="ECO:0000313" key="1">
    <source>
        <dbReference type="EMBL" id="KIJ25267.1"/>
    </source>
</evidence>
<dbReference type="EMBL" id="KN837423">
    <property type="protein sequence ID" value="KIJ25267.1"/>
    <property type="molecule type" value="Genomic_DNA"/>
</dbReference>
<gene>
    <name evidence="1" type="ORF">M422DRAFT_273769</name>
</gene>
<organism evidence="1 2">
    <name type="scientific">Sphaerobolus stellatus (strain SS14)</name>
    <dbReference type="NCBI Taxonomy" id="990650"/>
    <lineage>
        <taxon>Eukaryota</taxon>
        <taxon>Fungi</taxon>
        <taxon>Dikarya</taxon>
        <taxon>Basidiomycota</taxon>
        <taxon>Agaricomycotina</taxon>
        <taxon>Agaricomycetes</taxon>
        <taxon>Phallomycetidae</taxon>
        <taxon>Geastrales</taxon>
        <taxon>Sphaerobolaceae</taxon>
        <taxon>Sphaerobolus</taxon>
    </lineage>
</organism>
<name>A0A0C9U878_SPHS4</name>
<dbReference type="AlphaFoldDB" id="A0A0C9U878"/>
<dbReference type="Proteomes" id="UP000054279">
    <property type="component" value="Unassembled WGS sequence"/>
</dbReference>
<proteinExistence type="predicted"/>
<keyword evidence="2" id="KW-1185">Reference proteome</keyword>
<reference evidence="1 2" key="1">
    <citation type="submission" date="2014-06" db="EMBL/GenBank/DDBJ databases">
        <title>Evolutionary Origins and Diversification of the Mycorrhizal Mutualists.</title>
        <authorList>
            <consortium name="DOE Joint Genome Institute"/>
            <consortium name="Mycorrhizal Genomics Consortium"/>
            <person name="Kohler A."/>
            <person name="Kuo A."/>
            <person name="Nagy L.G."/>
            <person name="Floudas D."/>
            <person name="Copeland A."/>
            <person name="Barry K.W."/>
            <person name="Cichocki N."/>
            <person name="Veneault-Fourrey C."/>
            <person name="LaButti K."/>
            <person name="Lindquist E.A."/>
            <person name="Lipzen A."/>
            <person name="Lundell T."/>
            <person name="Morin E."/>
            <person name="Murat C."/>
            <person name="Riley R."/>
            <person name="Ohm R."/>
            <person name="Sun H."/>
            <person name="Tunlid A."/>
            <person name="Henrissat B."/>
            <person name="Grigoriev I.V."/>
            <person name="Hibbett D.S."/>
            <person name="Martin F."/>
        </authorList>
    </citation>
    <scope>NUCLEOTIDE SEQUENCE [LARGE SCALE GENOMIC DNA]</scope>
    <source>
        <strain evidence="1 2">SS14</strain>
    </source>
</reference>
<sequence length="205" mass="22869">MLSNDQDNLAIDPAAMDLSQQTLDLFDYMNMFSAPIVNHLNAQDRYGGGINNSDTNEFAEPITGTNNRNDVPNVGAIQDDGTKLVGATMNAVQRPLPLAVAAPPATINTAAPFVPTCDLLSNTLVDYIDRVEKKEKTLAWFQTFVKFRTQLDPPVKPYHCKYWKRYNSPCGMAFETMEEALVHVGSHLKNVTKICRLWCVLSFLK</sequence>
<accession>A0A0C9U878</accession>